<proteinExistence type="predicted"/>
<protein>
    <recommendedName>
        <fullName evidence="2">Ice-binding protein C-terminal domain-containing protein</fullName>
    </recommendedName>
</protein>
<reference evidence="3 4" key="1">
    <citation type="submission" date="2017-06" db="EMBL/GenBank/DDBJ databases">
        <title>Genome sequencing of cyanobaciteial culture collection at National Institute for Environmental Studies (NIES).</title>
        <authorList>
            <person name="Hirose Y."/>
            <person name="Shimura Y."/>
            <person name="Fujisawa T."/>
            <person name="Nakamura Y."/>
            <person name="Kawachi M."/>
        </authorList>
    </citation>
    <scope>NUCLEOTIDE SEQUENCE [LARGE SCALE GENOMIC DNA]</scope>
    <source>
        <strain evidence="3 4">NIES-37</strain>
    </source>
</reference>
<sequence>MSTLQKLSLALVGTAAMLMSANPASAVSLIKGGSEVVAGQGQKTNIQGAITIDFNDGIAPTSGLVTYSGANGISNGIVQGSVSGQYATPFEDTSKYLTISPTGDKVNGSNFQGNAGDVTIKFAQALDYFGFYWGSIDDYNFVDVYSQGALVKTFSGKDVPGAPANGAQTTLTNNVYVNLLADTSKGETFDKLVLRSTGRAFETDNHSYRVATVPEPSSMLGLLAFGALSAGSLVKRKSKIA</sequence>
<keyword evidence="1" id="KW-0732">Signal</keyword>
<dbReference type="KEGG" id="ttq:NIES37_58350"/>
<dbReference type="Pfam" id="PF07589">
    <property type="entry name" value="PEP-CTERM"/>
    <property type="match status" value="1"/>
</dbReference>
<dbReference type="InterPro" id="IPR013424">
    <property type="entry name" value="Ice-binding_C"/>
</dbReference>
<keyword evidence="4" id="KW-1185">Reference proteome</keyword>
<evidence type="ECO:0000313" key="4">
    <source>
        <dbReference type="Proteomes" id="UP000218785"/>
    </source>
</evidence>
<name>A0A1Z4N7Y3_9CYAN</name>
<dbReference type="AlphaFoldDB" id="A0A1Z4N7Y3"/>
<gene>
    <name evidence="3" type="ORF">NIES37_58350</name>
</gene>
<feature type="signal peptide" evidence="1">
    <location>
        <begin position="1"/>
        <end position="26"/>
    </location>
</feature>
<feature type="chain" id="PRO_5012351251" description="Ice-binding protein C-terminal domain-containing protein" evidence="1">
    <location>
        <begin position="27"/>
        <end position="241"/>
    </location>
</feature>
<evidence type="ECO:0000256" key="1">
    <source>
        <dbReference type="SAM" id="SignalP"/>
    </source>
</evidence>
<dbReference type="NCBIfam" id="TIGR02595">
    <property type="entry name" value="PEP_CTERM"/>
    <property type="match status" value="1"/>
</dbReference>
<feature type="domain" description="Ice-binding protein C-terminal" evidence="2">
    <location>
        <begin position="212"/>
        <end position="231"/>
    </location>
</feature>
<evidence type="ECO:0000313" key="3">
    <source>
        <dbReference type="EMBL" id="BAZ01828.1"/>
    </source>
</evidence>
<dbReference type="EMBL" id="AP018248">
    <property type="protein sequence ID" value="BAZ01828.1"/>
    <property type="molecule type" value="Genomic_DNA"/>
</dbReference>
<dbReference type="Proteomes" id="UP000218785">
    <property type="component" value="Chromosome"/>
</dbReference>
<accession>A0A1Z4N7Y3</accession>
<evidence type="ECO:0000259" key="2">
    <source>
        <dbReference type="Pfam" id="PF07589"/>
    </source>
</evidence>
<dbReference type="RefSeq" id="WP_096581638.1">
    <property type="nucleotide sequence ID" value="NZ_CAWNJS010000001.1"/>
</dbReference>
<organism evidence="3 4">
    <name type="scientific">Tolypothrix tenuis PCC 7101</name>
    <dbReference type="NCBI Taxonomy" id="231146"/>
    <lineage>
        <taxon>Bacteria</taxon>
        <taxon>Bacillati</taxon>
        <taxon>Cyanobacteriota</taxon>
        <taxon>Cyanophyceae</taxon>
        <taxon>Nostocales</taxon>
        <taxon>Tolypothrichaceae</taxon>
        <taxon>Tolypothrix</taxon>
    </lineage>
</organism>